<comment type="catalytic activity">
    <reaction evidence="1 10">
        <text>Endohydrolysis of (1-&gt;4)-beta-D-xylosidic linkages in xylans.</text>
        <dbReference type="EC" id="3.2.1.8"/>
    </reaction>
</comment>
<evidence type="ECO:0000256" key="8">
    <source>
        <dbReference type="ARBA" id="ARBA00023295"/>
    </source>
</evidence>
<evidence type="ECO:0000256" key="1">
    <source>
        <dbReference type="ARBA" id="ARBA00000681"/>
    </source>
</evidence>
<dbReference type="PANTHER" id="PTHR46828:SF4">
    <property type="entry name" value="ENDO-1,4-BETA-XYLANASE"/>
    <property type="match status" value="1"/>
</dbReference>
<dbReference type="InterPro" id="IPR033123">
    <property type="entry name" value="GH11_dom"/>
</dbReference>
<accession>A0A0A8LEB9</accession>
<organism evidence="13">
    <name type="scientific">uncultured eukaryote</name>
    <dbReference type="NCBI Taxonomy" id="100272"/>
    <lineage>
        <taxon>Eukaryota</taxon>
        <taxon>environmental samples</taxon>
    </lineage>
</organism>
<evidence type="ECO:0000256" key="2">
    <source>
        <dbReference type="ARBA" id="ARBA00004851"/>
    </source>
</evidence>
<evidence type="ECO:0000256" key="4">
    <source>
        <dbReference type="ARBA" id="ARBA00022651"/>
    </source>
</evidence>
<keyword evidence="6 10" id="KW-0378">Hydrolase</keyword>
<dbReference type="EC" id="3.2.1.8" evidence="3 10"/>
<proteinExistence type="evidence at transcript level"/>
<dbReference type="AlphaFoldDB" id="A0A0A8LEB9"/>
<feature type="signal peptide" evidence="11">
    <location>
        <begin position="1"/>
        <end position="20"/>
    </location>
</feature>
<evidence type="ECO:0000313" key="13">
    <source>
        <dbReference type="EMBL" id="CDS82516.1"/>
    </source>
</evidence>
<comment type="pathway">
    <text evidence="2 10">Glycan degradation; xylan degradation.</text>
</comment>
<gene>
    <name evidence="13" type="primary">GH11</name>
</gene>
<name>A0A0A8LEB9_9EUKA</name>
<dbReference type="InterPro" id="IPR013319">
    <property type="entry name" value="GH11/12"/>
</dbReference>
<dbReference type="InterPro" id="IPR013320">
    <property type="entry name" value="ConA-like_dom_sf"/>
</dbReference>
<evidence type="ECO:0000256" key="5">
    <source>
        <dbReference type="ARBA" id="ARBA00022729"/>
    </source>
</evidence>
<sequence>MGLSTTLLSVVAVAVAGTSALFLPSGNFTFPTNNAEPGALSARGVQGPGSGTFDGFFWQNFVAGSFDVIFTNIAGGRYEVQWDGSGDFVVGQGFNPGTTSRVMSFSASWGPNPASASILSVYGWSENPLVEYYINEDANDFNIGTINPGTTHKGTVFSDGSTYDIYEHTQVNQPSIIGTATFNQYLSVRQNKRTSGSVTVQNHVNAWAALGMHLGTMNLQIMAVEGLSSSGQATVTVS</sequence>
<feature type="domain" description="GH11" evidence="12">
    <location>
        <begin position="44"/>
        <end position="238"/>
    </location>
</feature>
<reference evidence="13" key="1">
    <citation type="submission" date="2014-05" db="EMBL/GenBank/DDBJ databases">
        <title>Solution hybrid selection capture for the recovery of functional full-length eukaryotic cDNAs from complex environmental samples.</title>
        <authorList>
            <person name="Bragalini C."/>
            <person name="Parisot N."/>
            <person name="Ribiere C."/>
            <person name="Peyretaillade E."/>
            <person name="Vallon L."/>
            <person name="Girlanda M."/>
            <person name="Peyret P."/>
            <person name="Marmeisse R."/>
            <person name="Luis L."/>
            <person name="Prudent E."/>
        </authorList>
    </citation>
    <scope>NUCLEOTIDE SEQUENCE</scope>
</reference>
<keyword evidence="8 10" id="KW-0326">Glycosidase</keyword>
<feature type="active site" description="Nucleophile" evidence="10">
    <location>
        <position position="131"/>
    </location>
</feature>
<dbReference type="PROSITE" id="PS51761">
    <property type="entry name" value="GH11_3"/>
    <property type="match status" value="1"/>
</dbReference>
<dbReference type="PANTHER" id="PTHR46828">
    <property type="entry name" value="ENDO-1,4-BETA-XYLANASE A-RELATED"/>
    <property type="match status" value="1"/>
</dbReference>
<dbReference type="Pfam" id="PF00457">
    <property type="entry name" value="Glyco_hydro_11"/>
    <property type="match status" value="1"/>
</dbReference>
<evidence type="ECO:0000259" key="12">
    <source>
        <dbReference type="PROSITE" id="PS51761"/>
    </source>
</evidence>
<dbReference type="SUPFAM" id="SSF49899">
    <property type="entry name" value="Concanavalin A-like lectins/glucanases"/>
    <property type="match status" value="1"/>
</dbReference>
<evidence type="ECO:0000256" key="11">
    <source>
        <dbReference type="SAM" id="SignalP"/>
    </source>
</evidence>
<dbReference type="UniPathway" id="UPA00114"/>
<evidence type="ECO:0000256" key="6">
    <source>
        <dbReference type="ARBA" id="ARBA00022801"/>
    </source>
</evidence>
<evidence type="ECO:0000256" key="3">
    <source>
        <dbReference type="ARBA" id="ARBA00012590"/>
    </source>
</evidence>
<feature type="chain" id="PRO_5002055085" description="endo-1,4-beta-xylanase" evidence="11">
    <location>
        <begin position="21"/>
        <end position="238"/>
    </location>
</feature>
<comment type="similarity">
    <text evidence="10">Belongs to the glycosyl hydrolase 11 (cellulase G) family.</text>
</comment>
<evidence type="ECO:0000256" key="9">
    <source>
        <dbReference type="ARBA" id="ARBA00023326"/>
    </source>
</evidence>
<dbReference type="InterPro" id="IPR001137">
    <property type="entry name" value="Glyco_hydro_11"/>
</dbReference>
<protein>
    <recommendedName>
        <fullName evidence="3 10">endo-1,4-beta-xylanase</fullName>
        <ecNumber evidence="3 10">3.2.1.8</ecNumber>
    </recommendedName>
</protein>
<keyword evidence="9 10" id="KW-0624">Polysaccharide degradation</keyword>
<dbReference type="Gene3D" id="2.60.120.180">
    <property type="match status" value="1"/>
</dbReference>
<dbReference type="PRINTS" id="PR00911">
    <property type="entry name" value="GLHYDRLASE11"/>
</dbReference>
<evidence type="ECO:0000256" key="10">
    <source>
        <dbReference type="PROSITE-ProRule" id="PRU01097"/>
    </source>
</evidence>
<dbReference type="GO" id="GO:0045493">
    <property type="term" value="P:xylan catabolic process"/>
    <property type="evidence" value="ECO:0007669"/>
    <property type="project" value="UniProtKB-UniRule"/>
</dbReference>
<dbReference type="GO" id="GO:0031176">
    <property type="term" value="F:endo-1,4-beta-xylanase activity"/>
    <property type="evidence" value="ECO:0007669"/>
    <property type="project" value="UniProtKB-UniRule"/>
</dbReference>
<keyword evidence="7 10" id="KW-0119">Carbohydrate metabolism</keyword>
<evidence type="ECO:0000256" key="7">
    <source>
        <dbReference type="ARBA" id="ARBA00023277"/>
    </source>
</evidence>
<keyword evidence="4 10" id="KW-0858">Xylan degradation</keyword>
<dbReference type="EMBL" id="LK932060">
    <property type="protein sequence ID" value="CDS82516.1"/>
    <property type="molecule type" value="mRNA"/>
</dbReference>
<keyword evidence="5 11" id="KW-0732">Signal</keyword>
<feature type="active site" description="Proton donor" evidence="10">
    <location>
        <position position="225"/>
    </location>
</feature>